<keyword evidence="2" id="KW-1185">Reference proteome</keyword>
<dbReference type="EMBL" id="AAXG02000006">
    <property type="protein sequence ID" value="EDN01241.1"/>
    <property type="molecule type" value="Genomic_DNA"/>
</dbReference>
<dbReference type="AlphaFoldDB" id="A6NRI1"/>
<reference evidence="1 2" key="2">
    <citation type="submission" date="2007-06" db="EMBL/GenBank/DDBJ databases">
        <title>Draft genome sequence of Pseudoflavonifractor capillosus ATCC 29799.</title>
        <authorList>
            <person name="Sudarsanam P."/>
            <person name="Ley R."/>
            <person name="Guruge J."/>
            <person name="Turnbaugh P.J."/>
            <person name="Mahowald M."/>
            <person name="Liep D."/>
            <person name="Gordon J."/>
        </authorList>
    </citation>
    <scope>NUCLEOTIDE SEQUENCE [LARGE SCALE GENOMIC DNA]</scope>
    <source>
        <strain evidence="1 2">ATCC 29799</strain>
    </source>
</reference>
<dbReference type="Proteomes" id="UP000003639">
    <property type="component" value="Unassembled WGS sequence"/>
</dbReference>
<sequence length="44" mass="5465">MRLTKEVKRKNMHRKQKMCYYNVCLPQQLNFLEQLPRNNRTAKI</sequence>
<organism evidence="1 2">
    <name type="scientific">Pseudoflavonifractor capillosus ATCC 29799</name>
    <dbReference type="NCBI Taxonomy" id="411467"/>
    <lineage>
        <taxon>Bacteria</taxon>
        <taxon>Bacillati</taxon>
        <taxon>Bacillota</taxon>
        <taxon>Clostridia</taxon>
        <taxon>Eubacteriales</taxon>
        <taxon>Oscillospiraceae</taxon>
        <taxon>Pseudoflavonifractor</taxon>
    </lineage>
</organism>
<dbReference type="STRING" id="411467.BACCAP_00809"/>
<accession>A6NRI1</accession>
<comment type="caution">
    <text evidence="1">The sequence shown here is derived from an EMBL/GenBank/DDBJ whole genome shotgun (WGS) entry which is preliminary data.</text>
</comment>
<protein>
    <submittedName>
        <fullName evidence="1">Uncharacterized protein</fullName>
    </submittedName>
</protein>
<evidence type="ECO:0000313" key="1">
    <source>
        <dbReference type="EMBL" id="EDN01241.1"/>
    </source>
</evidence>
<gene>
    <name evidence="1" type="ORF">BACCAP_00809</name>
</gene>
<proteinExistence type="predicted"/>
<name>A6NRI1_9FIRM</name>
<evidence type="ECO:0000313" key="2">
    <source>
        <dbReference type="Proteomes" id="UP000003639"/>
    </source>
</evidence>
<reference evidence="1 2" key="1">
    <citation type="submission" date="2007-04" db="EMBL/GenBank/DDBJ databases">
        <authorList>
            <person name="Fulton L."/>
            <person name="Clifton S."/>
            <person name="Fulton B."/>
            <person name="Xu J."/>
            <person name="Minx P."/>
            <person name="Pepin K.H."/>
            <person name="Johnson M."/>
            <person name="Thiruvilangam P."/>
            <person name="Bhonagiri V."/>
            <person name="Nash W.E."/>
            <person name="Mardis E.R."/>
            <person name="Wilson R.K."/>
        </authorList>
    </citation>
    <scope>NUCLEOTIDE SEQUENCE [LARGE SCALE GENOMIC DNA]</scope>
    <source>
        <strain evidence="1 2">ATCC 29799</strain>
    </source>
</reference>